<dbReference type="OMA" id="YLRWWFL"/>
<dbReference type="Gene3D" id="3.40.50.1820">
    <property type="entry name" value="alpha/beta hydrolase"/>
    <property type="match status" value="1"/>
</dbReference>
<dbReference type="PANTHER" id="PTHR37471">
    <property type="entry name" value="UNNAMED PRODUCT"/>
    <property type="match status" value="1"/>
</dbReference>
<dbReference type="SUPFAM" id="SSF53474">
    <property type="entry name" value="alpha/beta-Hydrolases"/>
    <property type="match status" value="1"/>
</dbReference>
<keyword evidence="2" id="KW-0812">Transmembrane</keyword>
<dbReference type="EMBL" id="DF237182">
    <property type="protein sequence ID" value="GAQ85404.1"/>
    <property type="molecule type" value="Genomic_DNA"/>
</dbReference>
<feature type="region of interest" description="Disordered" evidence="1">
    <location>
        <begin position="72"/>
        <end position="91"/>
    </location>
</feature>
<feature type="transmembrane region" description="Helical" evidence="2">
    <location>
        <begin position="126"/>
        <end position="144"/>
    </location>
</feature>
<protein>
    <submittedName>
        <fullName evidence="3">Uncharacterized protein</fullName>
    </submittedName>
</protein>
<dbReference type="PANTHER" id="PTHR37471:SF1">
    <property type="entry name" value="AB HYDROLASE-1 DOMAIN-CONTAINING PROTEIN"/>
    <property type="match status" value="1"/>
</dbReference>
<keyword evidence="4" id="KW-1185">Reference proteome</keyword>
<keyword evidence="2" id="KW-1133">Transmembrane helix</keyword>
<feature type="transmembrane region" description="Helical" evidence="2">
    <location>
        <begin position="268"/>
        <end position="288"/>
    </location>
</feature>
<sequence>MFSLTPWSISGRADRLLVNHQTSSFVEPGSLRRRGSPCSVKSKRFGRESVGLGYWQIADFLRQKGRFASGARAAPREDTFAKGQSDATGAGGRQRTEQWIWILTTVAIYVAPSLPFIATAFFAPQFLPLIGGAWCTLEALFLIYHEVERRRVDAAIVLGPAPSPADVVTMLDRVLELKQIIDTKSFLSRWFLGAPFESIGRENVADFVSYGFYDRHMQELSPAMQEAVRENVRRIEKAWEVEFPPGLNPNIRFMAHNREPLRVSHRPLFLYAWSQAVSVLVGNAFRLMGYRSHTAQGLRYWYRPPSGDHGLQPKLFIHGLGIGVTPYLPFVSALMADRRRASVVVELGHIAMRLNRRPPTLDETVAALVGIHERHSLPPACYVAHSYGTMVVAKVLLTQPQLVGSTALVDPVCFLLCLPDVVYNFIYRPPEGDDLPTYLADAFRWYFCSRELYVAQALCRGFAWHKVMVWPDQLPKNRVVFLSGRDQIVPSKEVKMQLERNGVRVIWNATARHAHFIFNSEAQRELLEAVDFD</sequence>
<evidence type="ECO:0000256" key="2">
    <source>
        <dbReference type="SAM" id="Phobius"/>
    </source>
</evidence>
<feature type="transmembrane region" description="Helical" evidence="2">
    <location>
        <begin position="315"/>
        <end position="336"/>
    </location>
</feature>
<dbReference type="Proteomes" id="UP000054558">
    <property type="component" value="Unassembled WGS sequence"/>
</dbReference>
<keyword evidence="2" id="KW-0472">Membrane</keyword>
<accession>A0A1Y1I398</accession>
<dbReference type="AlphaFoldDB" id="A0A1Y1I398"/>
<organism evidence="3 4">
    <name type="scientific">Klebsormidium nitens</name>
    <name type="common">Green alga</name>
    <name type="synonym">Ulothrix nitens</name>
    <dbReference type="NCBI Taxonomy" id="105231"/>
    <lineage>
        <taxon>Eukaryota</taxon>
        <taxon>Viridiplantae</taxon>
        <taxon>Streptophyta</taxon>
        <taxon>Klebsormidiophyceae</taxon>
        <taxon>Klebsormidiales</taxon>
        <taxon>Klebsormidiaceae</taxon>
        <taxon>Klebsormidium</taxon>
    </lineage>
</organism>
<evidence type="ECO:0000313" key="3">
    <source>
        <dbReference type="EMBL" id="GAQ85404.1"/>
    </source>
</evidence>
<dbReference type="InterPro" id="IPR029058">
    <property type="entry name" value="AB_hydrolase_fold"/>
</dbReference>
<dbReference type="STRING" id="105231.A0A1Y1I398"/>
<evidence type="ECO:0000313" key="4">
    <source>
        <dbReference type="Proteomes" id="UP000054558"/>
    </source>
</evidence>
<feature type="transmembrane region" description="Helical" evidence="2">
    <location>
        <begin position="99"/>
        <end position="120"/>
    </location>
</feature>
<dbReference type="OrthoDB" id="2017000at2759"/>
<name>A0A1Y1I398_KLENI</name>
<gene>
    <name evidence="3" type="ORF">KFL_002330140</name>
</gene>
<reference evidence="3 4" key="1">
    <citation type="journal article" date="2014" name="Nat. Commun.">
        <title>Klebsormidium flaccidum genome reveals primary factors for plant terrestrial adaptation.</title>
        <authorList>
            <person name="Hori K."/>
            <person name="Maruyama F."/>
            <person name="Fujisawa T."/>
            <person name="Togashi T."/>
            <person name="Yamamoto N."/>
            <person name="Seo M."/>
            <person name="Sato S."/>
            <person name="Yamada T."/>
            <person name="Mori H."/>
            <person name="Tajima N."/>
            <person name="Moriyama T."/>
            <person name="Ikeuchi M."/>
            <person name="Watanabe M."/>
            <person name="Wada H."/>
            <person name="Kobayashi K."/>
            <person name="Saito M."/>
            <person name="Masuda T."/>
            <person name="Sasaki-Sekimoto Y."/>
            <person name="Mashiguchi K."/>
            <person name="Awai K."/>
            <person name="Shimojima M."/>
            <person name="Masuda S."/>
            <person name="Iwai M."/>
            <person name="Nobusawa T."/>
            <person name="Narise T."/>
            <person name="Kondo S."/>
            <person name="Saito H."/>
            <person name="Sato R."/>
            <person name="Murakawa M."/>
            <person name="Ihara Y."/>
            <person name="Oshima-Yamada Y."/>
            <person name="Ohtaka K."/>
            <person name="Satoh M."/>
            <person name="Sonobe K."/>
            <person name="Ishii M."/>
            <person name="Ohtani R."/>
            <person name="Kanamori-Sato M."/>
            <person name="Honoki R."/>
            <person name="Miyazaki D."/>
            <person name="Mochizuki H."/>
            <person name="Umetsu J."/>
            <person name="Higashi K."/>
            <person name="Shibata D."/>
            <person name="Kamiya Y."/>
            <person name="Sato N."/>
            <person name="Nakamura Y."/>
            <person name="Tabata S."/>
            <person name="Ida S."/>
            <person name="Kurokawa K."/>
            <person name="Ohta H."/>
        </authorList>
    </citation>
    <scope>NUCLEOTIDE SEQUENCE [LARGE SCALE GENOMIC DNA]</scope>
    <source>
        <strain evidence="3 4">NIES-2285</strain>
    </source>
</reference>
<proteinExistence type="predicted"/>
<evidence type="ECO:0000256" key="1">
    <source>
        <dbReference type="SAM" id="MobiDB-lite"/>
    </source>
</evidence>